<evidence type="ECO:0000313" key="1">
    <source>
        <dbReference type="EMBL" id="VDI80407.1"/>
    </source>
</evidence>
<accession>A0A8B6HL85</accession>
<protein>
    <submittedName>
        <fullName evidence="1">Uncharacterized protein</fullName>
    </submittedName>
</protein>
<proteinExistence type="predicted"/>
<dbReference type="AlphaFoldDB" id="A0A8B6HL85"/>
<name>A0A8B6HL85_MYTGA</name>
<sequence>FEEGNTYRSKPVTFCCDNFHKKNGVCVECPIGHHSTGVKCKKCNDDQYGRKCADICRCNTNE</sequence>
<gene>
    <name evidence="1" type="ORF">MGAL_10B026653</name>
</gene>
<feature type="non-terminal residue" evidence="1">
    <location>
        <position position="1"/>
    </location>
</feature>
<feature type="non-terminal residue" evidence="1">
    <location>
        <position position="62"/>
    </location>
</feature>
<comment type="caution">
    <text evidence="1">The sequence shown here is derived from an EMBL/GenBank/DDBJ whole genome shotgun (WGS) entry which is preliminary data.</text>
</comment>
<dbReference type="Proteomes" id="UP000596742">
    <property type="component" value="Unassembled WGS sequence"/>
</dbReference>
<keyword evidence="2" id="KW-1185">Reference proteome</keyword>
<organism evidence="1 2">
    <name type="scientific">Mytilus galloprovincialis</name>
    <name type="common">Mediterranean mussel</name>
    <dbReference type="NCBI Taxonomy" id="29158"/>
    <lineage>
        <taxon>Eukaryota</taxon>
        <taxon>Metazoa</taxon>
        <taxon>Spiralia</taxon>
        <taxon>Lophotrochozoa</taxon>
        <taxon>Mollusca</taxon>
        <taxon>Bivalvia</taxon>
        <taxon>Autobranchia</taxon>
        <taxon>Pteriomorphia</taxon>
        <taxon>Mytilida</taxon>
        <taxon>Mytiloidea</taxon>
        <taxon>Mytilidae</taxon>
        <taxon>Mytilinae</taxon>
        <taxon>Mytilus</taxon>
    </lineage>
</organism>
<evidence type="ECO:0000313" key="2">
    <source>
        <dbReference type="Proteomes" id="UP000596742"/>
    </source>
</evidence>
<reference evidence="1" key="1">
    <citation type="submission" date="2018-11" db="EMBL/GenBank/DDBJ databases">
        <authorList>
            <person name="Alioto T."/>
            <person name="Alioto T."/>
        </authorList>
    </citation>
    <scope>NUCLEOTIDE SEQUENCE</scope>
</reference>
<dbReference type="EMBL" id="UYJE01010170">
    <property type="protein sequence ID" value="VDI80407.1"/>
    <property type="molecule type" value="Genomic_DNA"/>
</dbReference>